<sequence>MDWENIEPDKYNLLNKHYTPGRGGARIEFVTLHHMAMIGDVDDCVRVWQQRPASAHYAISPTGMIGQAVNDTDTAWSNANLYSNQRSLSIEHSNSAGPDQDWPISDATREAGAHLVAALCRYYKLGRPESGKNVRFHNIESGGSTSCPYHLRPGHKYHDAYIRRAQEWYDRMTSGAPAPAPAAPAPKKESALTTKYFTDFITGYFSPQFDAIQEIWTQLRGPKGKGWPQLGKNDRGQDLTLVDAVAAMRSDLVRVEKKLDQIIGRK</sequence>
<dbReference type="Pfam" id="PF01510">
    <property type="entry name" value="Amidase_2"/>
    <property type="match status" value="1"/>
</dbReference>
<evidence type="ECO:0000313" key="7">
    <source>
        <dbReference type="Proteomes" id="UP001239414"/>
    </source>
</evidence>
<evidence type="ECO:0000256" key="3">
    <source>
        <dbReference type="ARBA" id="ARBA00022801"/>
    </source>
</evidence>
<dbReference type="PANTHER" id="PTHR30417">
    <property type="entry name" value="N-ACETYLMURAMOYL-L-ALANINE AMIDASE AMID"/>
    <property type="match status" value="1"/>
</dbReference>
<comment type="caution">
    <text evidence="6">The sequence shown here is derived from an EMBL/GenBank/DDBJ whole genome shotgun (WGS) entry which is preliminary data.</text>
</comment>
<accession>A0ABT7FQ78</accession>
<evidence type="ECO:0000256" key="1">
    <source>
        <dbReference type="ARBA" id="ARBA00001561"/>
    </source>
</evidence>
<comment type="catalytic activity">
    <reaction evidence="1">
        <text>Hydrolyzes the link between N-acetylmuramoyl residues and L-amino acid residues in certain cell-wall glycopeptides.</text>
        <dbReference type="EC" id="3.5.1.28"/>
    </reaction>
</comment>
<dbReference type="EC" id="3.5.1.28" evidence="2"/>
<keyword evidence="7" id="KW-1185">Reference proteome</keyword>
<evidence type="ECO:0000256" key="4">
    <source>
        <dbReference type="ARBA" id="ARBA00023316"/>
    </source>
</evidence>
<protein>
    <recommendedName>
        <fullName evidence="2">N-acetylmuramoyl-L-alanine amidase</fullName>
        <ecNumber evidence="2">3.5.1.28</ecNumber>
    </recommendedName>
</protein>
<dbReference type="CDD" id="cd06583">
    <property type="entry name" value="PGRP"/>
    <property type="match status" value="1"/>
</dbReference>
<dbReference type="EMBL" id="JASNUO010000006">
    <property type="protein sequence ID" value="MDK4247754.1"/>
    <property type="molecule type" value="Genomic_DNA"/>
</dbReference>
<organism evidence="6 7">
    <name type="scientific">Corynebacterium accolens</name>
    <dbReference type="NCBI Taxonomy" id="38284"/>
    <lineage>
        <taxon>Bacteria</taxon>
        <taxon>Bacillati</taxon>
        <taxon>Actinomycetota</taxon>
        <taxon>Actinomycetes</taxon>
        <taxon>Mycobacteriales</taxon>
        <taxon>Corynebacteriaceae</taxon>
        <taxon>Corynebacterium</taxon>
    </lineage>
</organism>
<reference evidence="6 7" key="1">
    <citation type="submission" date="2023-05" db="EMBL/GenBank/DDBJ databases">
        <title>Metabolic capabilities are highly conserved among human nasal-associated Corynebacterium species in pangenomic analyses.</title>
        <authorList>
            <person name="Tran T.H."/>
            <person name="Roberts A.Q."/>
            <person name="Escapa I.F."/>
            <person name="Gao W."/>
            <person name="Conlan S."/>
            <person name="Kong H."/>
            <person name="Segre J.A."/>
            <person name="Kelly M.S."/>
            <person name="Lemon K.P."/>
        </authorList>
    </citation>
    <scope>NUCLEOTIDE SEQUENCE [LARGE SCALE GENOMIC DNA]</scope>
    <source>
        <strain evidence="6 7">KPL3802</strain>
    </source>
</reference>
<dbReference type="InterPro" id="IPR051206">
    <property type="entry name" value="NAMLAA_amidase_2"/>
</dbReference>
<proteinExistence type="predicted"/>
<keyword evidence="4" id="KW-0961">Cell wall biogenesis/degradation</keyword>
<gene>
    <name evidence="6" type="ORF">QPX34_06910</name>
</gene>
<name>A0ABT7FQ78_9CORY</name>
<dbReference type="SUPFAM" id="SSF55846">
    <property type="entry name" value="N-acetylmuramoyl-L-alanine amidase-like"/>
    <property type="match status" value="1"/>
</dbReference>
<dbReference type="Gene3D" id="3.40.80.10">
    <property type="entry name" value="Peptidoglycan recognition protein-like"/>
    <property type="match status" value="1"/>
</dbReference>
<dbReference type="Proteomes" id="UP001239414">
    <property type="component" value="Unassembled WGS sequence"/>
</dbReference>
<feature type="domain" description="N-acetylmuramoyl-L-alanine amidase" evidence="5">
    <location>
        <begin position="15"/>
        <end position="149"/>
    </location>
</feature>
<dbReference type="PANTHER" id="PTHR30417:SF1">
    <property type="entry name" value="N-ACETYLMURAMOYL-L-ALANINE AMIDASE AMID"/>
    <property type="match status" value="1"/>
</dbReference>
<evidence type="ECO:0000259" key="5">
    <source>
        <dbReference type="SMART" id="SM00644"/>
    </source>
</evidence>
<dbReference type="InterPro" id="IPR036505">
    <property type="entry name" value="Amidase/PGRP_sf"/>
</dbReference>
<evidence type="ECO:0000313" key="6">
    <source>
        <dbReference type="EMBL" id="MDK4247754.1"/>
    </source>
</evidence>
<keyword evidence="3" id="KW-0378">Hydrolase</keyword>
<dbReference type="RefSeq" id="WP_284612652.1">
    <property type="nucleotide sequence ID" value="NZ_JASNUO010000006.1"/>
</dbReference>
<evidence type="ECO:0000256" key="2">
    <source>
        <dbReference type="ARBA" id="ARBA00011901"/>
    </source>
</evidence>
<dbReference type="SMART" id="SM00644">
    <property type="entry name" value="Ami_2"/>
    <property type="match status" value="1"/>
</dbReference>
<dbReference type="InterPro" id="IPR002502">
    <property type="entry name" value="Amidase_domain"/>
</dbReference>